<keyword evidence="2" id="KW-0472">Membrane</keyword>
<gene>
    <name evidence="3" type="ORF">L9F63_012628</name>
</gene>
<evidence type="ECO:0000256" key="2">
    <source>
        <dbReference type="SAM" id="Phobius"/>
    </source>
</evidence>
<feature type="region of interest" description="Disordered" evidence="1">
    <location>
        <begin position="1"/>
        <end position="21"/>
    </location>
</feature>
<dbReference type="AlphaFoldDB" id="A0AAD8EN64"/>
<accession>A0AAD8EN64</accession>
<sequence>SFRSASASSSLSGTLTCSSAASRSAAITVSKLGKCFICYLFLTIHVSYIVILFWSITSNIIADFHTRNTMLSRLKGSSPTTGLLSVGP</sequence>
<keyword evidence="2" id="KW-0812">Transmembrane</keyword>
<evidence type="ECO:0000313" key="4">
    <source>
        <dbReference type="Proteomes" id="UP001233999"/>
    </source>
</evidence>
<comment type="caution">
    <text evidence="3">The sequence shown here is derived from an EMBL/GenBank/DDBJ whole genome shotgun (WGS) entry which is preliminary data.</text>
</comment>
<reference evidence="3" key="1">
    <citation type="journal article" date="2023" name="IScience">
        <title>Live-bearing cockroach genome reveals convergent evolutionary mechanisms linked to viviparity in insects and beyond.</title>
        <authorList>
            <person name="Fouks B."/>
            <person name="Harrison M.C."/>
            <person name="Mikhailova A.A."/>
            <person name="Marchal E."/>
            <person name="English S."/>
            <person name="Carruthers M."/>
            <person name="Jennings E.C."/>
            <person name="Chiamaka E.L."/>
            <person name="Frigard R.A."/>
            <person name="Pippel M."/>
            <person name="Attardo G.M."/>
            <person name="Benoit J.B."/>
            <person name="Bornberg-Bauer E."/>
            <person name="Tobe S.S."/>
        </authorList>
    </citation>
    <scope>NUCLEOTIDE SEQUENCE</scope>
    <source>
        <strain evidence="3">Stay&amp;Tobe</strain>
    </source>
</reference>
<protein>
    <submittedName>
        <fullName evidence="3">Uncharacterized protein</fullName>
    </submittedName>
</protein>
<dbReference type="Proteomes" id="UP001233999">
    <property type="component" value="Unassembled WGS sequence"/>
</dbReference>
<organism evidence="3 4">
    <name type="scientific">Diploptera punctata</name>
    <name type="common">Pacific beetle cockroach</name>
    <dbReference type="NCBI Taxonomy" id="6984"/>
    <lineage>
        <taxon>Eukaryota</taxon>
        <taxon>Metazoa</taxon>
        <taxon>Ecdysozoa</taxon>
        <taxon>Arthropoda</taxon>
        <taxon>Hexapoda</taxon>
        <taxon>Insecta</taxon>
        <taxon>Pterygota</taxon>
        <taxon>Neoptera</taxon>
        <taxon>Polyneoptera</taxon>
        <taxon>Dictyoptera</taxon>
        <taxon>Blattodea</taxon>
        <taxon>Blaberoidea</taxon>
        <taxon>Blaberidae</taxon>
        <taxon>Diplopterinae</taxon>
        <taxon>Diploptera</taxon>
    </lineage>
</organism>
<feature type="non-terminal residue" evidence="3">
    <location>
        <position position="88"/>
    </location>
</feature>
<dbReference type="EMBL" id="JASPKZ010001994">
    <property type="protein sequence ID" value="KAJ9596353.1"/>
    <property type="molecule type" value="Genomic_DNA"/>
</dbReference>
<proteinExistence type="predicted"/>
<feature type="transmembrane region" description="Helical" evidence="2">
    <location>
        <begin position="36"/>
        <end position="62"/>
    </location>
</feature>
<keyword evidence="4" id="KW-1185">Reference proteome</keyword>
<name>A0AAD8EN64_DIPPU</name>
<evidence type="ECO:0000256" key="1">
    <source>
        <dbReference type="SAM" id="MobiDB-lite"/>
    </source>
</evidence>
<feature type="non-terminal residue" evidence="3">
    <location>
        <position position="1"/>
    </location>
</feature>
<reference evidence="3" key="2">
    <citation type="submission" date="2023-05" db="EMBL/GenBank/DDBJ databases">
        <authorList>
            <person name="Fouks B."/>
        </authorList>
    </citation>
    <scope>NUCLEOTIDE SEQUENCE</scope>
    <source>
        <strain evidence="3">Stay&amp;Tobe</strain>
        <tissue evidence="3">Testes</tissue>
    </source>
</reference>
<evidence type="ECO:0000313" key="3">
    <source>
        <dbReference type="EMBL" id="KAJ9596353.1"/>
    </source>
</evidence>
<keyword evidence="2" id="KW-1133">Transmembrane helix</keyword>